<dbReference type="GO" id="GO:0005829">
    <property type="term" value="C:cytosol"/>
    <property type="evidence" value="ECO:0007669"/>
    <property type="project" value="TreeGrafter"/>
</dbReference>
<dbReference type="PANTHER" id="PTHR33221:SF4">
    <property type="entry name" value="HTH-TYPE TRANSCRIPTIONAL REPRESSOR NSRR"/>
    <property type="match status" value="1"/>
</dbReference>
<dbReference type="GO" id="GO:0003677">
    <property type="term" value="F:DNA binding"/>
    <property type="evidence" value="ECO:0007669"/>
    <property type="project" value="UniProtKB-KW"/>
</dbReference>
<dbReference type="Proteomes" id="UP000218323">
    <property type="component" value="Unassembled WGS sequence"/>
</dbReference>
<dbReference type="GO" id="GO:0003700">
    <property type="term" value="F:DNA-binding transcription factor activity"/>
    <property type="evidence" value="ECO:0007669"/>
    <property type="project" value="TreeGrafter"/>
</dbReference>
<reference evidence="2 3" key="1">
    <citation type="submission" date="2017-09" db="EMBL/GenBank/DDBJ databases">
        <title>Sphingomonas adhaesiva DSM 7418, whole genome shotgun sequence.</title>
        <authorList>
            <person name="Feng G."/>
            <person name="Zhu H."/>
        </authorList>
    </citation>
    <scope>NUCLEOTIDE SEQUENCE [LARGE SCALE GENOMIC DNA]</scope>
    <source>
        <strain evidence="2 3">DSM 7418</strain>
    </source>
</reference>
<dbReference type="NCBIfam" id="TIGR00738">
    <property type="entry name" value="rrf2_super"/>
    <property type="match status" value="1"/>
</dbReference>
<gene>
    <name evidence="2" type="ORF">COA07_16285</name>
</gene>
<dbReference type="PROSITE" id="PS51197">
    <property type="entry name" value="HTH_RRF2_2"/>
    <property type="match status" value="1"/>
</dbReference>
<evidence type="ECO:0000313" key="2">
    <source>
        <dbReference type="EMBL" id="PCG13151.1"/>
    </source>
</evidence>
<dbReference type="AlphaFoldDB" id="A0A2A4I3D6"/>
<dbReference type="InterPro" id="IPR036390">
    <property type="entry name" value="WH_DNA-bd_sf"/>
</dbReference>
<keyword evidence="1" id="KW-0238">DNA-binding</keyword>
<dbReference type="RefSeq" id="WP_066706751.1">
    <property type="nucleotide sequence ID" value="NZ_NWVC01000012.1"/>
</dbReference>
<keyword evidence="3" id="KW-1185">Reference proteome</keyword>
<dbReference type="Pfam" id="PF02082">
    <property type="entry name" value="Rrf2"/>
    <property type="match status" value="1"/>
</dbReference>
<dbReference type="SUPFAM" id="SSF46785">
    <property type="entry name" value="Winged helix' DNA-binding domain"/>
    <property type="match status" value="1"/>
</dbReference>
<evidence type="ECO:0000313" key="3">
    <source>
        <dbReference type="Proteomes" id="UP000218323"/>
    </source>
</evidence>
<dbReference type="PANTHER" id="PTHR33221">
    <property type="entry name" value="WINGED HELIX-TURN-HELIX TRANSCRIPTIONAL REGULATOR, RRF2 FAMILY"/>
    <property type="match status" value="1"/>
</dbReference>
<protein>
    <submittedName>
        <fullName evidence="2">Rrf2 family transcriptional regulator</fullName>
    </submittedName>
</protein>
<comment type="caution">
    <text evidence="2">The sequence shown here is derived from an EMBL/GenBank/DDBJ whole genome shotgun (WGS) entry which is preliminary data.</text>
</comment>
<dbReference type="Gene3D" id="1.10.10.10">
    <property type="entry name" value="Winged helix-like DNA-binding domain superfamily/Winged helix DNA-binding domain"/>
    <property type="match status" value="1"/>
</dbReference>
<sequence length="141" mass="15307">MKLTRYTDYALRVLLYLSARPERLCSISEMSRSYGISQNHLMKVVHDLGKAGFVASARGRLGGIRLARPPEEIIIGSVVRHTEDGFDLVDCGSCIIAPACGLTGVLREALGAFMTVLDSHTLADLLNNQVDFLSLFAPKAA</sequence>
<dbReference type="InterPro" id="IPR000944">
    <property type="entry name" value="Tscrpt_reg_Rrf2"/>
</dbReference>
<evidence type="ECO:0000256" key="1">
    <source>
        <dbReference type="ARBA" id="ARBA00023125"/>
    </source>
</evidence>
<dbReference type="InterPro" id="IPR036388">
    <property type="entry name" value="WH-like_DNA-bd_sf"/>
</dbReference>
<accession>A0A2A4I3D6</accession>
<organism evidence="2 3">
    <name type="scientific">Sphingomonas adhaesiva</name>
    <dbReference type="NCBI Taxonomy" id="28212"/>
    <lineage>
        <taxon>Bacteria</taxon>
        <taxon>Pseudomonadati</taxon>
        <taxon>Pseudomonadota</taxon>
        <taxon>Alphaproteobacteria</taxon>
        <taxon>Sphingomonadales</taxon>
        <taxon>Sphingomonadaceae</taxon>
        <taxon>Sphingomonas</taxon>
    </lineage>
</organism>
<dbReference type="EMBL" id="NWVC01000012">
    <property type="protein sequence ID" value="PCG13151.1"/>
    <property type="molecule type" value="Genomic_DNA"/>
</dbReference>
<proteinExistence type="predicted"/>
<name>A0A2A4I3D6_9SPHN</name>